<dbReference type="AlphaFoldDB" id="A0A516SLF5"/>
<accession>A0A516SLF5</accession>
<dbReference type="SMART" id="SM00304">
    <property type="entry name" value="HAMP"/>
    <property type="match status" value="1"/>
</dbReference>
<keyword evidence="8 12" id="KW-1133">Transmembrane helix</keyword>
<organism evidence="15 16">
    <name type="scientific">Chitinimonas arctica</name>
    <dbReference type="NCBI Taxonomy" id="2594795"/>
    <lineage>
        <taxon>Bacteria</taxon>
        <taxon>Pseudomonadati</taxon>
        <taxon>Pseudomonadota</taxon>
        <taxon>Betaproteobacteria</taxon>
        <taxon>Neisseriales</taxon>
        <taxon>Chitinibacteraceae</taxon>
        <taxon>Chitinimonas</taxon>
    </lineage>
</organism>
<dbReference type="EC" id="2.7.13.3" evidence="3"/>
<dbReference type="InterPro" id="IPR036890">
    <property type="entry name" value="HATPase_C_sf"/>
</dbReference>
<dbReference type="CDD" id="cd06225">
    <property type="entry name" value="HAMP"/>
    <property type="match status" value="1"/>
</dbReference>
<dbReference type="PRINTS" id="PR00344">
    <property type="entry name" value="BCTRLSENSOR"/>
</dbReference>
<keyword evidence="16" id="KW-1185">Reference proteome</keyword>
<evidence type="ECO:0000256" key="8">
    <source>
        <dbReference type="ARBA" id="ARBA00022989"/>
    </source>
</evidence>
<evidence type="ECO:0000256" key="12">
    <source>
        <dbReference type="SAM" id="Phobius"/>
    </source>
</evidence>
<dbReference type="PROSITE" id="PS50885">
    <property type="entry name" value="HAMP"/>
    <property type="match status" value="1"/>
</dbReference>
<dbReference type="KEGG" id="cari:FNU76_22870"/>
<dbReference type="SUPFAM" id="SSF55874">
    <property type="entry name" value="ATPase domain of HSP90 chaperone/DNA topoisomerase II/histidine kinase"/>
    <property type="match status" value="1"/>
</dbReference>
<proteinExistence type="predicted"/>
<dbReference type="GO" id="GO:0000155">
    <property type="term" value="F:phosphorelay sensor kinase activity"/>
    <property type="evidence" value="ECO:0007669"/>
    <property type="project" value="InterPro"/>
</dbReference>
<dbReference type="Gene3D" id="1.10.287.130">
    <property type="match status" value="1"/>
</dbReference>
<dbReference type="Pfam" id="PF00512">
    <property type="entry name" value="HisKA"/>
    <property type="match status" value="1"/>
</dbReference>
<evidence type="ECO:0000259" key="13">
    <source>
        <dbReference type="PROSITE" id="PS50109"/>
    </source>
</evidence>
<dbReference type="InterPro" id="IPR004358">
    <property type="entry name" value="Sig_transdc_His_kin-like_C"/>
</dbReference>
<feature type="transmembrane region" description="Helical" evidence="12">
    <location>
        <begin position="191"/>
        <end position="210"/>
    </location>
</feature>
<sequence>MRLAWMEIWMHHPGLRTKLMVSLVSFGLLIVATMYFTVRWGFEQGFTAFIDHSQRQMAIGLQYMLQTRYATPEKWRQILESPPAWRSAMESIVPNMPEPPRGKERPPSAMPSQQAGGSPPQLPHRPQVPIVLLDEQQRVLMGPRFPIDKLEKFPIRGTDGHLYGYLGRMPVRSDAKFNSADNVFFSSLQRLLLVGCGAAAMLAIILSWPLSRLLLRPVQRIDEALARLAARDNSVRLPTGSNDELGRLAVNVNRLAASLQEHSDAQQQWLTDLAHELRTPLSVLQGELEALQEGVRHYDQSINQQLGGQVARMSKLVDELKELLLSDRAAMRYEFRPIDLCELLRDELDGLRSHFERIGIRIQLDVSPHAHMQGDADKLAQMIVNLGQNSLRYTDSPGVLDIRLHRTATGWRLLWQDSAPGVPEEALPHLFERFYRVDASRHRATGGTGLGLAIVANIVHAHDGTIHAGHSPLGGLCLTIDLPSLEA</sequence>
<dbReference type="Gene3D" id="6.10.340.10">
    <property type="match status" value="1"/>
</dbReference>
<dbReference type="InterPro" id="IPR005467">
    <property type="entry name" value="His_kinase_dom"/>
</dbReference>
<evidence type="ECO:0000256" key="7">
    <source>
        <dbReference type="ARBA" id="ARBA00022777"/>
    </source>
</evidence>
<evidence type="ECO:0000256" key="11">
    <source>
        <dbReference type="SAM" id="MobiDB-lite"/>
    </source>
</evidence>
<dbReference type="SUPFAM" id="SSF47384">
    <property type="entry name" value="Homodimeric domain of signal transducing histidine kinase"/>
    <property type="match status" value="1"/>
</dbReference>
<evidence type="ECO:0000259" key="14">
    <source>
        <dbReference type="PROSITE" id="PS50885"/>
    </source>
</evidence>
<evidence type="ECO:0000256" key="1">
    <source>
        <dbReference type="ARBA" id="ARBA00000085"/>
    </source>
</evidence>
<evidence type="ECO:0000313" key="16">
    <source>
        <dbReference type="Proteomes" id="UP000317550"/>
    </source>
</evidence>
<protein>
    <recommendedName>
        <fullName evidence="3">histidine kinase</fullName>
        <ecNumber evidence="3">2.7.13.3</ecNumber>
    </recommendedName>
</protein>
<evidence type="ECO:0000256" key="10">
    <source>
        <dbReference type="ARBA" id="ARBA00023136"/>
    </source>
</evidence>
<dbReference type="PANTHER" id="PTHR45436">
    <property type="entry name" value="SENSOR HISTIDINE KINASE YKOH"/>
    <property type="match status" value="1"/>
</dbReference>
<dbReference type="Proteomes" id="UP000317550">
    <property type="component" value="Chromosome"/>
</dbReference>
<dbReference type="SUPFAM" id="SSF158472">
    <property type="entry name" value="HAMP domain-like"/>
    <property type="match status" value="1"/>
</dbReference>
<dbReference type="PROSITE" id="PS50109">
    <property type="entry name" value="HIS_KIN"/>
    <property type="match status" value="1"/>
</dbReference>
<dbReference type="CDD" id="cd00082">
    <property type="entry name" value="HisKA"/>
    <property type="match status" value="1"/>
</dbReference>
<comment type="catalytic activity">
    <reaction evidence="1">
        <text>ATP + protein L-histidine = ADP + protein N-phospho-L-histidine.</text>
        <dbReference type="EC" id="2.7.13.3"/>
    </reaction>
</comment>
<dbReference type="Pfam" id="PF02518">
    <property type="entry name" value="HATPase_c"/>
    <property type="match status" value="1"/>
</dbReference>
<evidence type="ECO:0000256" key="2">
    <source>
        <dbReference type="ARBA" id="ARBA00004429"/>
    </source>
</evidence>
<keyword evidence="10 12" id="KW-0472">Membrane</keyword>
<keyword evidence="7" id="KW-0418">Kinase</keyword>
<dbReference type="InterPro" id="IPR003660">
    <property type="entry name" value="HAMP_dom"/>
</dbReference>
<keyword evidence="4" id="KW-0597">Phosphoprotein</keyword>
<evidence type="ECO:0000256" key="4">
    <source>
        <dbReference type="ARBA" id="ARBA00022553"/>
    </source>
</evidence>
<dbReference type="InterPro" id="IPR036097">
    <property type="entry name" value="HisK_dim/P_sf"/>
</dbReference>
<dbReference type="FunFam" id="3.30.565.10:FF:000006">
    <property type="entry name" value="Sensor histidine kinase WalK"/>
    <property type="match status" value="1"/>
</dbReference>
<evidence type="ECO:0000313" key="15">
    <source>
        <dbReference type="EMBL" id="QDQ28963.1"/>
    </source>
</evidence>
<evidence type="ECO:0000256" key="3">
    <source>
        <dbReference type="ARBA" id="ARBA00012438"/>
    </source>
</evidence>
<feature type="domain" description="HAMP" evidence="14">
    <location>
        <begin position="212"/>
        <end position="264"/>
    </location>
</feature>
<dbReference type="InterPro" id="IPR003594">
    <property type="entry name" value="HATPase_dom"/>
</dbReference>
<dbReference type="OrthoDB" id="9757990at2"/>
<comment type="subcellular location">
    <subcellularLocation>
        <location evidence="2">Cell inner membrane</location>
        <topology evidence="2">Multi-pass membrane protein</topology>
    </subcellularLocation>
</comment>
<dbReference type="InterPro" id="IPR003661">
    <property type="entry name" value="HisK_dim/P_dom"/>
</dbReference>
<dbReference type="SMART" id="SM00388">
    <property type="entry name" value="HisKA"/>
    <property type="match status" value="1"/>
</dbReference>
<feature type="region of interest" description="Disordered" evidence="11">
    <location>
        <begin position="92"/>
        <end position="122"/>
    </location>
</feature>
<keyword evidence="9" id="KW-0902">Two-component regulatory system</keyword>
<evidence type="ECO:0000256" key="6">
    <source>
        <dbReference type="ARBA" id="ARBA00022692"/>
    </source>
</evidence>
<dbReference type="EMBL" id="CP041730">
    <property type="protein sequence ID" value="QDQ28963.1"/>
    <property type="molecule type" value="Genomic_DNA"/>
</dbReference>
<keyword evidence="6 12" id="KW-0812">Transmembrane</keyword>
<name>A0A516SLF5_9NEIS</name>
<evidence type="ECO:0000256" key="9">
    <source>
        <dbReference type="ARBA" id="ARBA00023012"/>
    </source>
</evidence>
<dbReference type="PANTHER" id="PTHR45436:SF5">
    <property type="entry name" value="SENSOR HISTIDINE KINASE TRCS"/>
    <property type="match status" value="1"/>
</dbReference>
<feature type="transmembrane region" description="Helical" evidence="12">
    <location>
        <begin position="20"/>
        <end position="38"/>
    </location>
</feature>
<feature type="domain" description="Histidine kinase" evidence="13">
    <location>
        <begin position="272"/>
        <end position="486"/>
    </location>
</feature>
<dbReference type="GO" id="GO:0005886">
    <property type="term" value="C:plasma membrane"/>
    <property type="evidence" value="ECO:0007669"/>
    <property type="project" value="UniProtKB-SubCell"/>
</dbReference>
<keyword evidence="5" id="KW-0808">Transferase</keyword>
<evidence type="ECO:0000256" key="5">
    <source>
        <dbReference type="ARBA" id="ARBA00022679"/>
    </source>
</evidence>
<gene>
    <name evidence="15" type="ORF">FNU76_22870</name>
</gene>
<dbReference type="InterPro" id="IPR050428">
    <property type="entry name" value="TCS_sensor_his_kinase"/>
</dbReference>
<dbReference type="SMART" id="SM00387">
    <property type="entry name" value="HATPase_c"/>
    <property type="match status" value="1"/>
</dbReference>
<reference evidence="16" key="1">
    <citation type="submission" date="2019-07" db="EMBL/GenBank/DDBJ databases">
        <title>Chitinimonas sp. nov., isolated from Ny-Alesund, arctica soil.</title>
        <authorList>
            <person name="Xu Q."/>
            <person name="Peng F."/>
        </authorList>
    </citation>
    <scope>NUCLEOTIDE SEQUENCE [LARGE SCALE GENOMIC DNA]</scope>
    <source>
        <strain evidence="16">R3-44</strain>
    </source>
</reference>
<dbReference type="Gene3D" id="3.30.565.10">
    <property type="entry name" value="Histidine kinase-like ATPase, C-terminal domain"/>
    <property type="match status" value="1"/>
</dbReference>
<dbReference type="Pfam" id="PF00672">
    <property type="entry name" value="HAMP"/>
    <property type="match status" value="1"/>
</dbReference>